<accession>A0A835XZP1</accession>
<keyword evidence="1" id="KW-0862">Zinc</keyword>
<name>A0A835XZP1_9CHLO</name>
<dbReference type="Gene3D" id="4.10.60.10">
    <property type="entry name" value="Zinc finger, CCHC-type"/>
    <property type="match status" value="1"/>
</dbReference>
<sequence>MPSGPYKRPSDKELAELAAQVAILTLHFHQDPTATVKPSTETGGKALPDTEHPPTQSTTIDPELRKLELQLQLQQAVNHEAELKLELARLSAAAPAGPRTIPEDGKQKAPSGEWVETGKRRCTEAAVAGYSNRGGPATTSGRQTGNREFHIPNHIWQNAKEHPNEPSDTRNPEKRDGAMLSWQEKLNWMLGGKCFFCGQRGHLACNCPKKQQKQQDGKKDGN</sequence>
<feature type="region of interest" description="Disordered" evidence="3">
    <location>
        <begin position="94"/>
        <end position="116"/>
    </location>
</feature>
<evidence type="ECO:0000313" key="6">
    <source>
        <dbReference type="Proteomes" id="UP000612055"/>
    </source>
</evidence>
<evidence type="ECO:0000256" key="3">
    <source>
        <dbReference type="SAM" id="MobiDB-lite"/>
    </source>
</evidence>
<keyword evidence="1" id="KW-0479">Metal-binding</keyword>
<evidence type="ECO:0000313" key="5">
    <source>
        <dbReference type="EMBL" id="KAG2493186.1"/>
    </source>
</evidence>
<protein>
    <recommendedName>
        <fullName evidence="4">CCHC-type domain-containing protein</fullName>
    </recommendedName>
</protein>
<feature type="coiled-coil region" evidence="2">
    <location>
        <begin position="64"/>
        <end position="93"/>
    </location>
</feature>
<keyword evidence="1" id="KW-0863">Zinc-finger</keyword>
<dbReference type="Proteomes" id="UP000612055">
    <property type="component" value="Unassembled WGS sequence"/>
</dbReference>
<dbReference type="GO" id="GO:0008270">
    <property type="term" value="F:zinc ion binding"/>
    <property type="evidence" value="ECO:0007669"/>
    <property type="project" value="UniProtKB-KW"/>
</dbReference>
<dbReference type="InterPro" id="IPR001878">
    <property type="entry name" value="Znf_CCHC"/>
</dbReference>
<dbReference type="AlphaFoldDB" id="A0A835XZP1"/>
<proteinExistence type="predicted"/>
<dbReference type="PROSITE" id="PS50158">
    <property type="entry name" value="ZF_CCHC"/>
    <property type="match status" value="1"/>
</dbReference>
<evidence type="ECO:0000259" key="4">
    <source>
        <dbReference type="PROSITE" id="PS50158"/>
    </source>
</evidence>
<dbReference type="SUPFAM" id="SSF57756">
    <property type="entry name" value="Retrovirus zinc finger-like domains"/>
    <property type="match status" value="1"/>
</dbReference>
<feature type="region of interest" description="Disordered" evidence="3">
    <location>
        <begin position="28"/>
        <end position="61"/>
    </location>
</feature>
<comment type="caution">
    <text evidence="5">The sequence shown here is derived from an EMBL/GenBank/DDBJ whole genome shotgun (WGS) entry which is preliminary data.</text>
</comment>
<dbReference type="InterPro" id="IPR036875">
    <property type="entry name" value="Znf_CCHC_sf"/>
</dbReference>
<gene>
    <name evidence="5" type="ORF">HYH03_008606</name>
</gene>
<keyword evidence="6" id="KW-1185">Reference proteome</keyword>
<feature type="compositionally biased region" description="Polar residues" evidence="3">
    <location>
        <begin position="32"/>
        <end position="42"/>
    </location>
</feature>
<evidence type="ECO:0000256" key="2">
    <source>
        <dbReference type="SAM" id="Coils"/>
    </source>
</evidence>
<feature type="region of interest" description="Disordered" evidence="3">
    <location>
        <begin position="156"/>
        <end position="175"/>
    </location>
</feature>
<feature type="compositionally biased region" description="Basic and acidic residues" evidence="3">
    <location>
        <begin position="159"/>
        <end position="175"/>
    </location>
</feature>
<evidence type="ECO:0000256" key="1">
    <source>
        <dbReference type="PROSITE-ProRule" id="PRU00047"/>
    </source>
</evidence>
<dbReference type="EMBL" id="JAEHOE010000039">
    <property type="protein sequence ID" value="KAG2493186.1"/>
    <property type="molecule type" value="Genomic_DNA"/>
</dbReference>
<feature type="domain" description="CCHC-type" evidence="4">
    <location>
        <begin position="193"/>
        <end position="209"/>
    </location>
</feature>
<organism evidence="5 6">
    <name type="scientific">Edaphochlamys debaryana</name>
    <dbReference type="NCBI Taxonomy" id="47281"/>
    <lineage>
        <taxon>Eukaryota</taxon>
        <taxon>Viridiplantae</taxon>
        <taxon>Chlorophyta</taxon>
        <taxon>core chlorophytes</taxon>
        <taxon>Chlorophyceae</taxon>
        <taxon>CS clade</taxon>
        <taxon>Chlamydomonadales</taxon>
        <taxon>Chlamydomonadales incertae sedis</taxon>
        <taxon>Edaphochlamys</taxon>
    </lineage>
</organism>
<keyword evidence="2" id="KW-0175">Coiled coil</keyword>
<reference evidence="5" key="1">
    <citation type="journal article" date="2020" name="bioRxiv">
        <title>Comparative genomics of Chlamydomonas.</title>
        <authorList>
            <person name="Craig R.J."/>
            <person name="Hasan A.R."/>
            <person name="Ness R.W."/>
            <person name="Keightley P.D."/>
        </authorList>
    </citation>
    <scope>NUCLEOTIDE SEQUENCE</scope>
    <source>
        <strain evidence="5">CCAP 11/70</strain>
    </source>
</reference>
<dbReference type="GO" id="GO:0003676">
    <property type="term" value="F:nucleic acid binding"/>
    <property type="evidence" value="ECO:0007669"/>
    <property type="project" value="InterPro"/>
</dbReference>
<dbReference type="OrthoDB" id="3205788at2759"/>